<feature type="region of interest" description="Disordered" evidence="3">
    <location>
        <begin position="616"/>
        <end position="636"/>
    </location>
</feature>
<keyword evidence="4" id="KW-1185">Reference proteome</keyword>
<dbReference type="WBParaSite" id="PSAMB.scaffold1853size27252.g15260.t1">
    <property type="protein sequence ID" value="PSAMB.scaffold1853size27252.g15260.t1"/>
    <property type="gene ID" value="PSAMB.scaffold1853size27252.g15260"/>
</dbReference>
<dbReference type="SUPFAM" id="SSF56112">
    <property type="entry name" value="Protein kinase-like (PK-like)"/>
    <property type="match status" value="1"/>
</dbReference>
<proteinExistence type="predicted"/>
<dbReference type="Gene3D" id="1.10.510.10">
    <property type="entry name" value="Transferase(Phosphotransferase) domain 1"/>
    <property type="match status" value="1"/>
</dbReference>
<feature type="region of interest" description="Disordered" evidence="3">
    <location>
        <begin position="498"/>
        <end position="530"/>
    </location>
</feature>
<evidence type="ECO:0000256" key="1">
    <source>
        <dbReference type="ARBA" id="ARBA00022741"/>
    </source>
</evidence>
<evidence type="ECO:0000313" key="4">
    <source>
        <dbReference type="Proteomes" id="UP000887566"/>
    </source>
</evidence>
<evidence type="ECO:0000256" key="2">
    <source>
        <dbReference type="ARBA" id="ARBA00022840"/>
    </source>
</evidence>
<dbReference type="Proteomes" id="UP000887566">
    <property type="component" value="Unplaced"/>
</dbReference>
<feature type="compositionally biased region" description="Basic and acidic residues" evidence="3">
    <location>
        <begin position="212"/>
        <end position="224"/>
    </location>
</feature>
<organism evidence="4 5">
    <name type="scientific">Plectus sambesii</name>
    <dbReference type="NCBI Taxonomy" id="2011161"/>
    <lineage>
        <taxon>Eukaryota</taxon>
        <taxon>Metazoa</taxon>
        <taxon>Ecdysozoa</taxon>
        <taxon>Nematoda</taxon>
        <taxon>Chromadorea</taxon>
        <taxon>Plectida</taxon>
        <taxon>Plectina</taxon>
        <taxon>Plectoidea</taxon>
        <taxon>Plectidae</taxon>
        <taxon>Plectus</taxon>
    </lineage>
</organism>
<feature type="compositionally biased region" description="Basic residues" evidence="3">
    <location>
        <begin position="1"/>
        <end position="11"/>
    </location>
</feature>
<keyword evidence="2" id="KW-0067">ATP-binding</keyword>
<dbReference type="InterPro" id="IPR050117">
    <property type="entry name" value="MAPK"/>
</dbReference>
<dbReference type="InterPro" id="IPR011009">
    <property type="entry name" value="Kinase-like_dom_sf"/>
</dbReference>
<feature type="compositionally biased region" description="Low complexity" evidence="3">
    <location>
        <begin position="166"/>
        <end position="180"/>
    </location>
</feature>
<feature type="compositionally biased region" description="Basic and acidic residues" evidence="3">
    <location>
        <begin position="144"/>
        <end position="163"/>
    </location>
</feature>
<feature type="region of interest" description="Disordered" evidence="3">
    <location>
        <begin position="1"/>
        <end position="363"/>
    </location>
</feature>
<reference evidence="5" key="1">
    <citation type="submission" date="2022-11" db="UniProtKB">
        <authorList>
            <consortium name="WormBaseParasite"/>
        </authorList>
    </citation>
    <scope>IDENTIFICATION</scope>
</reference>
<sequence>MTKKSKSTRRHSRDDAEKSPERKEREKDKSKEKEKEKDRQRKRHRSHSNDDSERKRKKEKKAKVERRNRSKEKSIPQTNGKTKDSNDNKSASGEEAQDDPSNLDEQRAVDSSASKSVRSIVNAVPSSSKQLVSYDSVSPEEDEIGRKSEAKEGAVEKASKHGGDQANSSTGADAGAAASDIRQSSSDQTPTIDEPPMVASSPKSRGRGGKASRSDEKERREDRKSKSRRSRSPPRRDKRQRTPTPTSPPTSKSSRKHRSPSPRAVRRRSRRSPSPSSSRSRRQADRSPDKRSRRLSAGRWRHSPSRKSSPSRRRSRSKSPRRRDKERRSRRRSRSRTRSRSPSTSSSHGSERMSISTGSPPTPVAKFGADMSINECILGELFMKKPLFQGNSEMVQLEYIARVCGTPSPEIWPDVVNLPHYSQYRPRKHCRRVLKENFQFLPPNALDLLDKLLELDPKRRCSAKDALLHPWLRNVNPREVDPPQLPYWQDCHEMWSKKQRRIKQQPGTASTGGGRPESQPPSNRGSPKASLTQIIDSALQALPNMTGDEQVAALYDILSQLDKNEMDTVHQHLEMSLSNALKGEHQRRTAAELQSTSRPSGCEDKISDLLTQLASMRKMQPSDPSARKVDGDPSVVPQDLLSAWKTKTEPANAANPLEQADSAAVAESSRRPPPPADHYEQLNPEAPAPSLQQPPPGFRPTGQPLFAQRAPPRTTPILGGSFHMNFRPTRPLGRRFPTAPSVVRPLPPRHV</sequence>
<feature type="compositionally biased region" description="Basic residues" evidence="3">
    <location>
        <begin position="253"/>
        <end position="271"/>
    </location>
</feature>
<dbReference type="GO" id="GO:0005524">
    <property type="term" value="F:ATP binding"/>
    <property type="evidence" value="ECO:0007669"/>
    <property type="project" value="UniProtKB-KW"/>
</dbReference>
<dbReference type="AlphaFoldDB" id="A0A914VG85"/>
<feature type="compositionally biased region" description="Polar residues" evidence="3">
    <location>
        <begin position="181"/>
        <end position="191"/>
    </location>
</feature>
<feature type="compositionally biased region" description="Polar residues" evidence="3">
    <location>
        <begin position="520"/>
        <end position="530"/>
    </location>
</feature>
<feature type="compositionally biased region" description="Basic and acidic residues" evidence="3">
    <location>
        <begin position="65"/>
        <end position="74"/>
    </location>
</feature>
<evidence type="ECO:0000313" key="5">
    <source>
        <dbReference type="WBParaSite" id="PSAMB.scaffold1853size27252.g15260.t1"/>
    </source>
</evidence>
<feature type="compositionally biased region" description="Basic residues" evidence="3">
    <location>
        <begin position="55"/>
        <end position="64"/>
    </location>
</feature>
<evidence type="ECO:0000256" key="3">
    <source>
        <dbReference type="SAM" id="MobiDB-lite"/>
    </source>
</evidence>
<feature type="compositionally biased region" description="Basic residues" evidence="3">
    <location>
        <begin position="225"/>
        <end position="241"/>
    </location>
</feature>
<feature type="region of interest" description="Disordered" evidence="3">
    <location>
        <begin position="648"/>
        <end position="751"/>
    </location>
</feature>
<dbReference type="PANTHER" id="PTHR24055">
    <property type="entry name" value="MITOGEN-ACTIVATED PROTEIN KINASE"/>
    <property type="match status" value="1"/>
</dbReference>
<name>A0A914VG85_9BILA</name>
<feature type="compositionally biased region" description="Basic residues" evidence="3">
    <location>
        <begin position="291"/>
        <end position="339"/>
    </location>
</feature>
<keyword evidence="1" id="KW-0547">Nucleotide-binding</keyword>
<protein>
    <submittedName>
        <fullName evidence="5">Cyclin-dependent kinase 12</fullName>
    </submittedName>
</protein>
<feature type="compositionally biased region" description="Basic and acidic residues" evidence="3">
    <location>
        <begin position="12"/>
        <end position="39"/>
    </location>
</feature>
<accession>A0A914VG85</accession>
<feature type="compositionally biased region" description="Polar residues" evidence="3">
    <location>
        <begin position="109"/>
        <end position="136"/>
    </location>
</feature>